<evidence type="ECO:0000313" key="9">
    <source>
        <dbReference type="Ensembl" id="ENSNBRP00000017514.1"/>
    </source>
</evidence>
<dbReference type="OMA" id="CLFTEPR"/>
<feature type="region of interest" description="Disordered" evidence="7">
    <location>
        <begin position="1"/>
        <end position="55"/>
    </location>
</feature>
<evidence type="ECO:0000313" key="10">
    <source>
        <dbReference type="Proteomes" id="UP000261580"/>
    </source>
</evidence>
<reference evidence="9" key="1">
    <citation type="submission" date="2025-08" db="UniProtKB">
        <authorList>
            <consortium name="Ensembl"/>
        </authorList>
    </citation>
    <scope>IDENTIFICATION</scope>
</reference>
<dbReference type="GO" id="GO:0072683">
    <property type="term" value="P:T cell extravasation"/>
    <property type="evidence" value="ECO:0007669"/>
    <property type="project" value="TreeGrafter"/>
</dbReference>
<protein>
    <submittedName>
        <fullName evidence="9">CD99 molecule</fullName>
    </submittedName>
</protein>
<evidence type="ECO:0000256" key="7">
    <source>
        <dbReference type="SAM" id="MobiDB-lite"/>
    </source>
</evidence>
<dbReference type="GO" id="GO:0034109">
    <property type="term" value="P:homotypic cell-cell adhesion"/>
    <property type="evidence" value="ECO:0007669"/>
    <property type="project" value="TreeGrafter"/>
</dbReference>
<keyword evidence="10" id="KW-1185">Reference proteome</keyword>
<sequence>SVSLDPTPQKPKEKPKTPEQPKKDGGGSFDDSDLFDVSGGDYKPDGGRSGGAGGCAGSGPIAGIISAVGVALVGAASSYFAYQKKKLCFKLQGGADPESGKGHQGTRSEPQVLSNLLQTN</sequence>
<keyword evidence="6 8" id="KW-0472">Membrane</keyword>
<keyword evidence="5 8" id="KW-1133">Transmembrane helix</keyword>
<evidence type="ECO:0000256" key="1">
    <source>
        <dbReference type="ARBA" id="ARBA00004479"/>
    </source>
</evidence>
<dbReference type="Proteomes" id="UP000261580">
    <property type="component" value="Unassembled WGS sequence"/>
</dbReference>
<feature type="compositionally biased region" description="Polar residues" evidence="7">
    <location>
        <begin position="105"/>
        <end position="120"/>
    </location>
</feature>
<comment type="similarity">
    <text evidence="2">Belongs to the CD99 family.</text>
</comment>
<dbReference type="GeneTree" id="ENSGT00940000154344"/>
<feature type="transmembrane region" description="Helical" evidence="8">
    <location>
        <begin position="61"/>
        <end position="82"/>
    </location>
</feature>
<accession>A0A3Q4MRG5</accession>
<evidence type="ECO:0000256" key="5">
    <source>
        <dbReference type="ARBA" id="ARBA00022989"/>
    </source>
</evidence>
<proteinExistence type="inferred from homology"/>
<dbReference type="GO" id="GO:2000391">
    <property type="term" value="P:positive regulation of neutrophil extravasation"/>
    <property type="evidence" value="ECO:0007669"/>
    <property type="project" value="TreeGrafter"/>
</dbReference>
<dbReference type="Ensembl" id="ENSNBRT00000017982.1">
    <property type="protein sequence ID" value="ENSNBRP00000017514.1"/>
    <property type="gene ID" value="ENSNBRG00000013511.1"/>
</dbReference>
<dbReference type="Pfam" id="PF12301">
    <property type="entry name" value="CD99L2"/>
    <property type="match status" value="1"/>
</dbReference>
<name>A0A3Q4MRG5_NEOBR</name>
<dbReference type="PANTHER" id="PTHR15076:SF15">
    <property type="entry name" value="CD99 ANTIGEN"/>
    <property type="match status" value="1"/>
</dbReference>
<evidence type="ECO:0000256" key="4">
    <source>
        <dbReference type="ARBA" id="ARBA00022729"/>
    </source>
</evidence>
<evidence type="ECO:0000256" key="6">
    <source>
        <dbReference type="ARBA" id="ARBA00023136"/>
    </source>
</evidence>
<feature type="compositionally biased region" description="Basic and acidic residues" evidence="7">
    <location>
        <begin position="10"/>
        <end position="25"/>
    </location>
</feature>
<feature type="region of interest" description="Disordered" evidence="7">
    <location>
        <begin position="92"/>
        <end position="120"/>
    </location>
</feature>
<reference evidence="9" key="2">
    <citation type="submission" date="2025-09" db="UniProtKB">
        <authorList>
            <consortium name="Ensembl"/>
        </authorList>
    </citation>
    <scope>IDENTIFICATION</scope>
</reference>
<dbReference type="Bgee" id="ENSNBRG00000013511">
    <property type="expression patterns" value="Expressed in zone of skin and 7 other cell types or tissues"/>
</dbReference>
<dbReference type="GO" id="GO:0005886">
    <property type="term" value="C:plasma membrane"/>
    <property type="evidence" value="ECO:0007669"/>
    <property type="project" value="TreeGrafter"/>
</dbReference>
<dbReference type="InterPro" id="IPR022078">
    <property type="entry name" value="CD99L2"/>
</dbReference>
<organism evidence="9 10">
    <name type="scientific">Neolamprologus brichardi</name>
    <name type="common">Fairy cichlid</name>
    <name type="synonym">Lamprologus brichardi</name>
    <dbReference type="NCBI Taxonomy" id="32507"/>
    <lineage>
        <taxon>Eukaryota</taxon>
        <taxon>Metazoa</taxon>
        <taxon>Chordata</taxon>
        <taxon>Craniata</taxon>
        <taxon>Vertebrata</taxon>
        <taxon>Euteleostomi</taxon>
        <taxon>Actinopterygii</taxon>
        <taxon>Neopterygii</taxon>
        <taxon>Teleostei</taxon>
        <taxon>Neoteleostei</taxon>
        <taxon>Acanthomorphata</taxon>
        <taxon>Ovalentaria</taxon>
        <taxon>Cichlomorphae</taxon>
        <taxon>Cichliformes</taxon>
        <taxon>Cichlidae</taxon>
        <taxon>African cichlids</taxon>
        <taxon>Pseudocrenilabrinae</taxon>
        <taxon>Lamprologini</taxon>
        <taxon>Neolamprologus</taxon>
    </lineage>
</organism>
<evidence type="ECO:0000256" key="3">
    <source>
        <dbReference type="ARBA" id="ARBA00022692"/>
    </source>
</evidence>
<keyword evidence="3 8" id="KW-0812">Transmembrane</keyword>
<keyword evidence="4" id="KW-0732">Signal</keyword>
<dbReference type="AlphaFoldDB" id="A0A3Q4MRG5"/>
<comment type="subcellular location">
    <subcellularLocation>
        <location evidence="1">Membrane</location>
        <topology evidence="1">Single-pass type I membrane protein</topology>
    </subcellularLocation>
</comment>
<evidence type="ECO:0000256" key="8">
    <source>
        <dbReference type="SAM" id="Phobius"/>
    </source>
</evidence>
<evidence type="ECO:0000256" key="2">
    <source>
        <dbReference type="ARBA" id="ARBA00008763"/>
    </source>
</evidence>
<dbReference type="PANTHER" id="PTHR15076">
    <property type="entry name" value="CD99/MIC2 PROTEIN RELATED"/>
    <property type="match status" value="1"/>
</dbReference>